<keyword evidence="1" id="KW-0547">Nucleotide-binding</keyword>
<feature type="domain" description="Response regulatory" evidence="8">
    <location>
        <begin position="5"/>
        <end position="119"/>
    </location>
</feature>
<accession>A0A532UY93</accession>
<dbReference type="PANTHER" id="PTHR32071">
    <property type="entry name" value="TRANSCRIPTIONAL REGULATORY PROTEIN"/>
    <property type="match status" value="1"/>
</dbReference>
<dbReference type="Proteomes" id="UP000319619">
    <property type="component" value="Unassembled WGS sequence"/>
</dbReference>
<dbReference type="PROSITE" id="PS00688">
    <property type="entry name" value="SIGMA54_INTERACT_3"/>
    <property type="match status" value="1"/>
</dbReference>
<dbReference type="PROSITE" id="PS50110">
    <property type="entry name" value="RESPONSE_REGULATORY"/>
    <property type="match status" value="1"/>
</dbReference>
<dbReference type="CDD" id="cd00009">
    <property type="entry name" value="AAA"/>
    <property type="match status" value="1"/>
</dbReference>
<gene>
    <name evidence="9" type="ORF">CEE37_10635</name>
</gene>
<dbReference type="InterPro" id="IPR058031">
    <property type="entry name" value="AAA_lid_NorR"/>
</dbReference>
<keyword evidence="3" id="KW-0805">Transcription regulation</keyword>
<dbReference type="InterPro" id="IPR025944">
    <property type="entry name" value="Sigma_54_int_dom_CS"/>
</dbReference>
<organism evidence="9 10">
    <name type="scientific">candidate division LCP-89 bacterium B3_LCP</name>
    <dbReference type="NCBI Taxonomy" id="2012998"/>
    <lineage>
        <taxon>Bacteria</taxon>
        <taxon>Pseudomonadati</taxon>
        <taxon>Bacteria division LCP-89</taxon>
    </lineage>
</organism>
<dbReference type="GO" id="GO:0043565">
    <property type="term" value="F:sequence-specific DNA binding"/>
    <property type="evidence" value="ECO:0007669"/>
    <property type="project" value="InterPro"/>
</dbReference>
<dbReference type="InterPro" id="IPR027417">
    <property type="entry name" value="P-loop_NTPase"/>
</dbReference>
<dbReference type="SMART" id="SM00448">
    <property type="entry name" value="REC"/>
    <property type="match status" value="1"/>
</dbReference>
<protein>
    <recommendedName>
        <fullName evidence="11">Fis family transcriptional regulator</fullName>
    </recommendedName>
</protein>
<dbReference type="SUPFAM" id="SSF52540">
    <property type="entry name" value="P-loop containing nucleoside triphosphate hydrolases"/>
    <property type="match status" value="1"/>
</dbReference>
<evidence type="ECO:0000259" key="7">
    <source>
        <dbReference type="PROSITE" id="PS50045"/>
    </source>
</evidence>
<dbReference type="Pfam" id="PF00158">
    <property type="entry name" value="Sigma54_activat"/>
    <property type="match status" value="1"/>
</dbReference>
<comment type="caution">
    <text evidence="9">The sequence shown here is derived from an EMBL/GenBank/DDBJ whole genome shotgun (WGS) entry which is preliminary data.</text>
</comment>
<dbReference type="SUPFAM" id="SSF46689">
    <property type="entry name" value="Homeodomain-like"/>
    <property type="match status" value="1"/>
</dbReference>
<dbReference type="PROSITE" id="PS00676">
    <property type="entry name" value="SIGMA54_INTERACT_2"/>
    <property type="match status" value="1"/>
</dbReference>
<dbReference type="InterPro" id="IPR002078">
    <property type="entry name" value="Sigma_54_int"/>
</dbReference>
<keyword evidence="2" id="KW-0067">ATP-binding</keyword>
<dbReference type="Gene3D" id="1.10.8.60">
    <property type="match status" value="1"/>
</dbReference>
<dbReference type="InterPro" id="IPR002197">
    <property type="entry name" value="HTH_Fis"/>
</dbReference>
<dbReference type="GO" id="GO:0005524">
    <property type="term" value="F:ATP binding"/>
    <property type="evidence" value="ECO:0007669"/>
    <property type="project" value="UniProtKB-KW"/>
</dbReference>
<dbReference type="Gene3D" id="3.40.50.2300">
    <property type="match status" value="1"/>
</dbReference>
<dbReference type="InterPro" id="IPR025943">
    <property type="entry name" value="Sigma_54_int_dom_ATP-bd_2"/>
</dbReference>
<dbReference type="PROSITE" id="PS50045">
    <property type="entry name" value="SIGMA54_INTERACT_4"/>
    <property type="match status" value="1"/>
</dbReference>
<sequence length="469" mass="52953">MRRARILIVDDEADICILLAEALASEEWIVEWTTRPLQALDSIKSEPFDLVLLDIKMPEISGLELLPQIKQASPETAVTMMSAYGNVAMAVEAMKEGAEDYLEKPFQDFEQVRLAISRLVATARMRMENRILKQQLEEKFSLDGLVSASPRMQEVFALVRKVAPINTTTLIYGETGTGKELIARTLHRNSKRSEGPFVSVNCGGLPEGLLESLLFGHEKGAFTGAIRRSRGYFEEAEGGTLFLDEVGETPASLQVKLLRVLQERTFQRVGGAEEITAEVRLIAATNKDLESEVVNNKFRQDLFYRLNVITIALPSLRERKEDIPFLTKFFIDKYAKAFERSVHNITSKAVHHLCSFDWPGNVRQLENTIERAVALSDSEQLDLSDLTAELQDQTGDWISAIINLPLKQAKQEFERRYLIENLRLHNGRVTDAARTAGLPRQNYHRKMKQLGLPSSRELADMANLQLEHS</sequence>
<evidence type="ECO:0000313" key="9">
    <source>
        <dbReference type="EMBL" id="TKJ39727.1"/>
    </source>
</evidence>
<feature type="domain" description="Sigma-54 factor interaction" evidence="7">
    <location>
        <begin position="145"/>
        <end position="374"/>
    </location>
</feature>
<keyword evidence="6" id="KW-0597">Phosphoprotein</keyword>
<dbReference type="Pfam" id="PF00072">
    <property type="entry name" value="Response_reg"/>
    <property type="match status" value="1"/>
</dbReference>
<dbReference type="EMBL" id="NJBN01000007">
    <property type="protein sequence ID" value="TKJ39727.1"/>
    <property type="molecule type" value="Genomic_DNA"/>
</dbReference>
<name>A0A532UY93_UNCL8</name>
<dbReference type="InterPro" id="IPR011006">
    <property type="entry name" value="CheY-like_superfamily"/>
</dbReference>
<dbReference type="Pfam" id="PF02954">
    <property type="entry name" value="HTH_8"/>
    <property type="match status" value="1"/>
</dbReference>
<dbReference type="GO" id="GO:0006355">
    <property type="term" value="P:regulation of DNA-templated transcription"/>
    <property type="evidence" value="ECO:0007669"/>
    <property type="project" value="InterPro"/>
</dbReference>
<dbReference type="AlphaFoldDB" id="A0A532UY93"/>
<dbReference type="SMART" id="SM00382">
    <property type="entry name" value="AAA"/>
    <property type="match status" value="1"/>
</dbReference>
<evidence type="ECO:0000256" key="4">
    <source>
        <dbReference type="ARBA" id="ARBA00023125"/>
    </source>
</evidence>
<evidence type="ECO:0000256" key="1">
    <source>
        <dbReference type="ARBA" id="ARBA00022741"/>
    </source>
</evidence>
<dbReference type="Gene3D" id="3.40.50.300">
    <property type="entry name" value="P-loop containing nucleotide triphosphate hydrolases"/>
    <property type="match status" value="1"/>
</dbReference>
<dbReference type="SUPFAM" id="SSF52172">
    <property type="entry name" value="CheY-like"/>
    <property type="match status" value="1"/>
</dbReference>
<dbReference type="InterPro" id="IPR001789">
    <property type="entry name" value="Sig_transdc_resp-reg_receiver"/>
</dbReference>
<evidence type="ECO:0000256" key="2">
    <source>
        <dbReference type="ARBA" id="ARBA00022840"/>
    </source>
</evidence>
<dbReference type="FunFam" id="3.40.50.300:FF:000006">
    <property type="entry name" value="DNA-binding transcriptional regulator NtrC"/>
    <property type="match status" value="1"/>
</dbReference>
<dbReference type="Pfam" id="PF25601">
    <property type="entry name" value="AAA_lid_14"/>
    <property type="match status" value="1"/>
</dbReference>
<dbReference type="Gene3D" id="1.10.10.60">
    <property type="entry name" value="Homeodomain-like"/>
    <property type="match status" value="1"/>
</dbReference>
<evidence type="ECO:0000259" key="8">
    <source>
        <dbReference type="PROSITE" id="PS50110"/>
    </source>
</evidence>
<keyword evidence="5" id="KW-0804">Transcription</keyword>
<evidence type="ECO:0000256" key="5">
    <source>
        <dbReference type="ARBA" id="ARBA00023163"/>
    </source>
</evidence>
<evidence type="ECO:0000256" key="6">
    <source>
        <dbReference type="PROSITE-ProRule" id="PRU00169"/>
    </source>
</evidence>
<dbReference type="GO" id="GO:0000160">
    <property type="term" value="P:phosphorelay signal transduction system"/>
    <property type="evidence" value="ECO:0007669"/>
    <property type="project" value="InterPro"/>
</dbReference>
<dbReference type="InterPro" id="IPR003593">
    <property type="entry name" value="AAA+_ATPase"/>
</dbReference>
<feature type="modified residue" description="4-aspartylphosphate" evidence="6">
    <location>
        <position position="54"/>
    </location>
</feature>
<keyword evidence="4" id="KW-0238">DNA-binding</keyword>
<evidence type="ECO:0000256" key="3">
    <source>
        <dbReference type="ARBA" id="ARBA00023015"/>
    </source>
</evidence>
<evidence type="ECO:0000313" key="10">
    <source>
        <dbReference type="Proteomes" id="UP000319619"/>
    </source>
</evidence>
<evidence type="ECO:0008006" key="11">
    <source>
        <dbReference type="Google" id="ProtNLM"/>
    </source>
</evidence>
<dbReference type="PANTHER" id="PTHR32071:SF57">
    <property type="entry name" value="C4-DICARBOXYLATE TRANSPORT TRANSCRIPTIONAL REGULATORY PROTEIN DCTD"/>
    <property type="match status" value="1"/>
</dbReference>
<proteinExistence type="predicted"/>
<reference evidence="9 10" key="1">
    <citation type="submission" date="2017-06" db="EMBL/GenBank/DDBJ databases">
        <title>Novel microbial phyla capable of carbon fixation and sulfur reduction in deep-sea sediments.</title>
        <authorList>
            <person name="Huang J."/>
            <person name="Baker B."/>
            <person name="Wang Y."/>
        </authorList>
    </citation>
    <scope>NUCLEOTIDE SEQUENCE [LARGE SCALE GENOMIC DNA]</scope>
    <source>
        <strain evidence="9">B3_LCP</strain>
    </source>
</reference>
<dbReference type="InterPro" id="IPR009057">
    <property type="entry name" value="Homeodomain-like_sf"/>
</dbReference>